<accession>A0AAN8LCS7</accession>
<evidence type="ECO:0000313" key="3">
    <source>
        <dbReference type="Proteomes" id="UP001356427"/>
    </source>
</evidence>
<gene>
    <name evidence="2" type="ORF">J4Q44_G00246270</name>
</gene>
<dbReference type="AlphaFoldDB" id="A0AAN8LCS7"/>
<dbReference type="EMBL" id="JAGTTL010000022">
    <property type="protein sequence ID" value="KAK6305847.1"/>
    <property type="molecule type" value="Genomic_DNA"/>
</dbReference>
<dbReference type="Proteomes" id="UP001356427">
    <property type="component" value="Unassembled WGS sequence"/>
</dbReference>
<evidence type="ECO:0000256" key="1">
    <source>
        <dbReference type="SAM" id="MobiDB-lite"/>
    </source>
</evidence>
<organism evidence="2 3">
    <name type="scientific">Coregonus suidteri</name>
    <dbReference type="NCBI Taxonomy" id="861788"/>
    <lineage>
        <taxon>Eukaryota</taxon>
        <taxon>Metazoa</taxon>
        <taxon>Chordata</taxon>
        <taxon>Craniata</taxon>
        <taxon>Vertebrata</taxon>
        <taxon>Euteleostomi</taxon>
        <taxon>Actinopterygii</taxon>
        <taxon>Neopterygii</taxon>
        <taxon>Teleostei</taxon>
        <taxon>Protacanthopterygii</taxon>
        <taxon>Salmoniformes</taxon>
        <taxon>Salmonidae</taxon>
        <taxon>Coregoninae</taxon>
        <taxon>Coregonus</taxon>
    </lineage>
</organism>
<evidence type="ECO:0000313" key="2">
    <source>
        <dbReference type="EMBL" id="KAK6305847.1"/>
    </source>
</evidence>
<keyword evidence="3" id="KW-1185">Reference proteome</keyword>
<protein>
    <submittedName>
        <fullName evidence="2">Uncharacterized protein</fullName>
    </submittedName>
</protein>
<feature type="compositionally biased region" description="Polar residues" evidence="1">
    <location>
        <begin position="93"/>
        <end position="102"/>
    </location>
</feature>
<sequence>MFLLVLTGWREERSQEQADRLLGNRKQETVHIRINRRSRRSQITSQWRAVIGGGLSVSPSRSQSDHQDSGSEQGLGLRMERENKHGVGHRIRTSPQPSPLET</sequence>
<feature type="region of interest" description="Disordered" evidence="1">
    <location>
        <begin position="53"/>
        <end position="102"/>
    </location>
</feature>
<comment type="caution">
    <text evidence="2">The sequence shown here is derived from an EMBL/GenBank/DDBJ whole genome shotgun (WGS) entry which is preliminary data.</text>
</comment>
<reference evidence="2 3" key="1">
    <citation type="submission" date="2021-04" db="EMBL/GenBank/DDBJ databases">
        <authorList>
            <person name="De Guttry C."/>
            <person name="Zahm M."/>
            <person name="Klopp C."/>
            <person name="Cabau C."/>
            <person name="Louis A."/>
            <person name="Berthelot C."/>
            <person name="Parey E."/>
            <person name="Roest Crollius H."/>
            <person name="Montfort J."/>
            <person name="Robinson-Rechavi M."/>
            <person name="Bucao C."/>
            <person name="Bouchez O."/>
            <person name="Gislard M."/>
            <person name="Lluch J."/>
            <person name="Milhes M."/>
            <person name="Lampietro C."/>
            <person name="Lopez Roques C."/>
            <person name="Donnadieu C."/>
            <person name="Braasch I."/>
            <person name="Desvignes T."/>
            <person name="Postlethwait J."/>
            <person name="Bobe J."/>
            <person name="Wedekind C."/>
            <person name="Guiguen Y."/>
        </authorList>
    </citation>
    <scope>NUCLEOTIDE SEQUENCE [LARGE SCALE GENOMIC DNA]</scope>
    <source>
        <strain evidence="2">Cs_M1</strain>
        <tissue evidence="2">Blood</tissue>
    </source>
</reference>
<proteinExistence type="predicted"/>
<name>A0AAN8LCS7_9TELE</name>